<dbReference type="AlphaFoldDB" id="A0A482W5F3"/>
<comment type="catalytic activity">
    <reaction evidence="19">
        <text>L-cysteinylglycine + H2O = L-cysteine + glycine</text>
        <dbReference type="Rhea" id="RHEA:28783"/>
        <dbReference type="ChEBI" id="CHEBI:15377"/>
        <dbReference type="ChEBI" id="CHEBI:35235"/>
        <dbReference type="ChEBI" id="CHEBI:57305"/>
        <dbReference type="ChEBI" id="CHEBI:61694"/>
    </reaction>
    <physiologicalReaction direction="left-to-right" evidence="19">
        <dbReference type="Rhea" id="RHEA:28784"/>
    </physiologicalReaction>
</comment>
<evidence type="ECO:0000256" key="18">
    <source>
        <dbReference type="ARBA" id="ARBA00047881"/>
    </source>
</evidence>
<keyword evidence="7 21" id="KW-0031">Aminopeptidase</keyword>
<dbReference type="Gene3D" id="3.40.220.10">
    <property type="entry name" value="Leucine Aminopeptidase, subunit E, domain 1"/>
    <property type="match status" value="1"/>
</dbReference>
<comment type="catalytic activity">
    <reaction evidence="2">
        <text>Release of N-terminal proline from a peptide.</text>
        <dbReference type="EC" id="3.4.11.5"/>
    </reaction>
</comment>
<evidence type="ECO:0000256" key="1">
    <source>
        <dbReference type="ARBA" id="ARBA00000135"/>
    </source>
</evidence>
<dbReference type="Gene3D" id="3.40.630.10">
    <property type="entry name" value="Zn peptidases"/>
    <property type="match status" value="1"/>
</dbReference>
<organism evidence="21 22">
    <name type="scientific">Asbolus verrucosus</name>
    <name type="common">Desert ironclad beetle</name>
    <dbReference type="NCBI Taxonomy" id="1661398"/>
    <lineage>
        <taxon>Eukaryota</taxon>
        <taxon>Metazoa</taxon>
        <taxon>Ecdysozoa</taxon>
        <taxon>Arthropoda</taxon>
        <taxon>Hexapoda</taxon>
        <taxon>Insecta</taxon>
        <taxon>Pterygota</taxon>
        <taxon>Neoptera</taxon>
        <taxon>Endopterygota</taxon>
        <taxon>Coleoptera</taxon>
        <taxon>Polyphaga</taxon>
        <taxon>Cucujiformia</taxon>
        <taxon>Tenebrionidae</taxon>
        <taxon>Pimeliinae</taxon>
        <taxon>Asbolus</taxon>
    </lineage>
</organism>
<evidence type="ECO:0000313" key="21">
    <source>
        <dbReference type="EMBL" id="RZC40296.1"/>
    </source>
</evidence>
<dbReference type="SUPFAM" id="SSF53187">
    <property type="entry name" value="Zn-dependent exopeptidases"/>
    <property type="match status" value="1"/>
</dbReference>
<comment type="function">
    <text evidence="17">Cytosolic metallopeptidase that catalyzes the removal of unsubstituted N-terminal hydrophobic amino acids from various peptides. The presence of Zn(2+) ions is essential for the peptidase activity, and the association with other cofactors can modulate the substrate spectificity of the enzyme. For instance, in the presence of Mn(2+), it displays a specific Cys-Gly hydrolyzing activity of Cys-Gly-S-conjugates. Involved in the metabolism of glutathione and in the degradation of glutathione S-conjugates, which may play a role in the control of the cell redox status.</text>
</comment>
<dbReference type="InterPro" id="IPR000819">
    <property type="entry name" value="Peptidase_M17_C"/>
</dbReference>
<gene>
    <name evidence="21" type="ORF">BDFB_001907</name>
</gene>
<dbReference type="STRING" id="1661398.A0A482W5F3"/>
<dbReference type="PANTHER" id="PTHR11963:SF23">
    <property type="entry name" value="CYTOSOL AMINOPEPTIDASE"/>
    <property type="match status" value="1"/>
</dbReference>
<dbReference type="InterPro" id="IPR011356">
    <property type="entry name" value="Leucine_aapep/pepB"/>
</dbReference>
<dbReference type="OrthoDB" id="412814at2759"/>
<dbReference type="GO" id="GO:0006508">
    <property type="term" value="P:proteolysis"/>
    <property type="evidence" value="ECO:0007669"/>
    <property type="project" value="UniProtKB-KW"/>
</dbReference>
<dbReference type="GO" id="GO:0030145">
    <property type="term" value="F:manganese ion binding"/>
    <property type="evidence" value="ECO:0007669"/>
    <property type="project" value="InterPro"/>
</dbReference>
<comment type="caution">
    <text evidence="21">The sequence shown here is derived from an EMBL/GenBank/DDBJ whole genome shotgun (WGS) entry which is preliminary data.</text>
</comment>
<protein>
    <recommendedName>
        <fullName evidence="6">Cytosol aminopeptidase</fullName>
        <ecNumber evidence="4">3.4.11.1</ecNumber>
        <ecNumber evidence="5">3.4.11.5</ecNumber>
        <ecNumber evidence="11">3.4.13.23</ecNumber>
    </recommendedName>
    <alternativeName>
        <fullName evidence="14">Cysteinylglycine-S-conjugate dipeptidase</fullName>
    </alternativeName>
    <alternativeName>
        <fullName evidence="15">Leucine aminopeptidase 3</fullName>
    </alternativeName>
    <alternativeName>
        <fullName evidence="16">Leucyl aminopeptidase</fullName>
    </alternativeName>
    <alternativeName>
        <fullName evidence="13">Proline aminopeptidase</fullName>
    </alternativeName>
    <alternativeName>
        <fullName evidence="12">Prolyl aminopeptidase</fullName>
    </alternativeName>
</protein>
<dbReference type="CDD" id="cd00433">
    <property type="entry name" value="Peptidase_M17"/>
    <property type="match status" value="1"/>
</dbReference>
<accession>A0A482W5F3</accession>
<evidence type="ECO:0000256" key="3">
    <source>
        <dbReference type="ARBA" id="ARBA00009528"/>
    </source>
</evidence>
<dbReference type="Proteomes" id="UP000292052">
    <property type="component" value="Unassembled WGS sequence"/>
</dbReference>
<dbReference type="SUPFAM" id="SSF52949">
    <property type="entry name" value="Macro domain-like"/>
    <property type="match status" value="1"/>
</dbReference>
<evidence type="ECO:0000256" key="5">
    <source>
        <dbReference type="ARBA" id="ARBA00012568"/>
    </source>
</evidence>
<evidence type="ECO:0000256" key="16">
    <source>
        <dbReference type="ARBA" id="ARBA00033172"/>
    </source>
</evidence>
<evidence type="ECO:0000313" key="22">
    <source>
        <dbReference type="Proteomes" id="UP000292052"/>
    </source>
</evidence>
<dbReference type="GO" id="GO:0070006">
    <property type="term" value="F:metalloaminopeptidase activity"/>
    <property type="evidence" value="ECO:0007669"/>
    <property type="project" value="InterPro"/>
</dbReference>
<evidence type="ECO:0000256" key="14">
    <source>
        <dbReference type="ARBA" id="ARBA00030997"/>
    </source>
</evidence>
<dbReference type="EMBL" id="QDEB01027219">
    <property type="protein sequence ID" value="RZC40296.1"/>
    <property type="molecule type" value="Genomic_DNA"/>
</dbReference>
<dbReference type="InterPro" id="IPR008283">
    <property type="entry name" value="Peptidase_M17_N"/>
</dbReference>
<evidence type="ECO:0000256" key="2">
    <source>
        <dbReference type="ARBA" id="ARBA00001585"/>
    </source>
</evidence>
<evidence type="ECO:0000256" key="10">
    <source>
        <dbReference type="ARBA" id="ARBA00023511"/>
    </source>
</evidence>
<keyword evidence="22" id="KW-1185">Reference proteome</keyword>
<dbReference type="PANTHER" id="PTHR11963">
    <property type="entry name" value="LEUCINE AMINOPEPTIDASE-RELATED"/>
    <property type="match status" value="1"/>
</dbReference>
<proteinExistence type="inferred from homology"/>
<dbReference type="EC" id="3.4.13.23" evidence="11"/>
<sequence length="447" mass="48213">MLFYSTGNKIKPGQSFVLWGLDKEFQSVAIVGLGKKSKPKDEIELISEEKESVRIAASVGCRALNAAGVKNIHVESLGDAEAAAEGSKLGTWKFQEFKTKKEALPEVSLYAIDQAESVKWERGAVKAAAQNMARRLADTPSNLMTPTIFAENARDMAKSLNISVEVHDKQWAEREKMGAFLAVAQGSCEPPKFLELSYANSDQDPFVLVGKGVTFDSGGISIKPSSGMDAMRADMSGAACVLSALYGLASLKVPVNVRALIPLVENMPSGTAIKPGDVVRARNGKTISIDNTDAEGRLILADALSYSAIYKPKWVLDIATLTGAIIIAVGGAATGVFTNSDKLYNILQEAGSNSGDRVWRFPLWKFYTKQLTENNAYDINNVGKVRGGGSCTAAAFLKEFVPEKIDWLHLDMAGVMGPDDKTPYLTKGMTGRPTRTLIEFIEAQAKC</sequence>
<comment type="catalytic activity">
    <reaction evidence="18">
        <text>S-benzyl-L-cysteinylglycine + H2O = S-benzyl-L-cysteine + glycine</text>
        <dbReference type="Rhea" id="RHEA:62568"/>
        <dbReference type="ChEBI" id="CHEBI:15377"/>
        <dbReference type="ChEBI" id="CHEBI:57305"/>
        <dbReference type="ChEBI" id="CHEBI:145802"/>
        <dbReference type="ChEBI" id="CHEBI:145803"/>
    </reaction>
    <physiologicalReaction direction="left-to-right" evidence="18">
        <dbReference type="Rhea" id="RHEA:62569"/>
    </physiologicalReaction>
</comment>
<keyword evidence="9" id="KW-0378">Hydrolase</keyword>
<evidence type="ECO:0000256" key="15">
    <source>
        <dbReference type="ARBA" id="ARBA00031564"/>
    </source>
</evidence>
<dbReference type="EC" id="3.4.11.5" evidence="5"/>
<evidence type="ECO:0000256" key="13">
    <source>
        <dbReference type="ARBA" id="ARBA00030930"/>
    </source>
</evidence>
<evidence type="ECO:0000256" key="12">
    <source>
        <dbReference type="ARBA" id="ARBA00029605"/>
    </source>
</evidence>
<evidence type="ECO:0000256" key="9">
    <source>
        <dbReference type="ARBA" id="ARBA00022801"/>
    </source>
</evidence>
<evidence type="ECO:0000256" key="11">
    <source>
        <dbReference type="ARBA" id="ARBA00023625"/>
    </source>
</evidence>
<evidence type="ECO:0000256" key="7">
    <source>
        <dbReference type="ARBA" id="ARBA00022438"/>
    </source>
</evidence>
<dbReference type="Pfam" id="PF00883">
    <property type="entry name" value="Peptidase_M17"/>
    <property type="match status" value="1"/>
</dbReference>
<evidence type="ECO:0000256" key="19">
    <source>
        <dbReference type="ARBA" id="ARBA00049107"/>
    </source>
</evidence>
<comment type="similarity">
    <text evidence="3">Belongs to the peptidase M17 family.</text>
</comment>
<dbReference type="GO" id="GO:0005737">
    <property type="term" value="C:cytoplasm"/>
    <property type="evidence" value="ECO:0007669"/>
    <property type="project" value="InterPro"/>
</dbReference>
<dbReference type="PRINTS" id="PR00481">
    <property type="entry name" value="LAMNOPPTDASE"/>
</dbReference>
<evidence type="ECO:0000256" key="6">
    <source>
        <dbReference type="ARBA" id="ARBA00014190"/>
    </source>
</evidence>
<dbReference type="InterPro" id="IPR023042">
    <property type="entry name" value="Peptidase_M17_leu_NH2_pept"/>
</dbReference>
<comment type="catalytic activity">
    <reaction evidence="1">
        <text>Release of an N-terminal amino acid, Xaa-|-Yaa-, in which Xaa is preferably Leu, but may be other amino acids including Pro although not Arg or Lys, and Yaa may be Pro. Amino acid amides and methyl esters are also readily hydrolyzed, but rates on arylamides are exceedingly low.</text>
        <dbReference type="EC" id="3.4.11.1"/>
    </reaction>
</comment>
<dbReference type="PROSITE" id="PS00631">
    <property type="entry name" value="CYTOSOL_AP"/>
    <property type="match status" value="1"/>
</dbReference>
<feature type="domain" description="Cytosol aminopeptidase" evidence="20">
    <location>
        <begin position="291"/>
        <end position="298"/>
    </location>
</feature>
<dbReference type="InterPro" id="IPR043472">
    <property type="entry name" value="Macro_dom-like"/>
</dbReference>
<dbReference type="HAMAP" id="MF_00181">
    <property type="entry name" value="Cytosol_peptidase_M17"/>
    <property type="match status" value="1"/>
</dbReference>
<evidence type="ECO:0000256" key="17">
    <source>
        <dbReference type="ARBA" id="ARBA00045966"/>
    </source>
</evidence>
<evidence type="ECO:0000259" key="20">
    <source>
        <dbReference type="PROSITE" id="PS00631"/>
    </source>
</evidence>
<evidence type="ECO:0000256" key="4">
    <source>
        <dbReference type="ARBA" id="ARBA00012565"/>
    </source>
</evidence>
<reference evidence="21 22" key="1">
    <citation type="submission" date="2017-03" db="EMBL/GenBank/DDBJ databases">
        <title>Genome of the blue death feigning beetle - Asbolus verrucosus.</title>
        <authorList>
            <person name="Rider S.D."/>
        </authorList>
    </citation>
    <scope>NUCLEOTIDE SEQUENCE [LARGE SCALE GENOMIC DNA]</scope>
    <source>
        <strain evidence="21">Butters</strain>
        <tissue evidence="21">Head and leg muscle</tissue>
    </source>
</reference>
<dbReference type="Pfam" id="PF02789">
    <property type="entry name" value="Peptidase_M17_N"/>
    <property type="match status" value="1"/>
</dbReference>
<evidence type="ECO:0000256" key="8">
    <source>
        <dbReference type="ARBA" id="ARBA00022670"/>
    </source>
</evidence>
<keyword evidence="8" id="KW-0645">Protease</keyword>
<name>A0A482W5F3_ASBVE</name>
<dbReference type="EC" id="3.4.11.1" evidence="4"/>
<comment type="catalytic activity">
    <reaction evidence="10">
        <text>an S-substituted L-cysteinylglycine + H2O = an S-substituted L-cysteine + glycine</text>
        <dbReference type="Rhea" id="RHEA:60444"/>
        <dbReference type="ChEBI" id="CHEBI:15377"/>
        <dbReference type="ChEBI" id="CHEBI:57305"/>
        <dbReference type="ChEBI" id="CHEBI:58717"/>
        <dbReference type="ChEBI" id="CHEBI:143103"/>
        <dbReference type="EC" id="3.4.13.23"/>
    </reaction>
    <physiologicalReaction direction="left-to-right" evidence="10">
        <dbReference type="Rhea" id="RHEA:60445"/>
    </physiologicalReaction>
</comment>